<sequence length="99" mass="11619">MDKRKRNVDFSAAEEELLVELEKEECWRKISDEFNSQRVLVARSCAQLQLKYKNLKKVVRKKSASIRFEHLKTGGRKDLSQALNLREEKLKSIIQLSVD</sequence>
<evidence type="ECO:0000256" key="1">
    <source>
        <dbReference type="ARBA" id="ARBA00011764"/>
    </source>
</evidence>
<dbReference type="InterPro" id="IPR028002">
    <property type="entry name" value="Myb_DNA-bind_5"/>
</dbReference>
<protein>
    <recommendedName>
        <fullName evidence="2">Regulatory protein zeste</fullName>
    </recommendedName>
</protein>
<feature type="domain" description="Myb/SANT-like DNA-binding" evidence="6">
    <location>
        <begin position="22"/>
        <end position="64"/>
    </location>
</feature>
<keyword evidence="4" id="KW-0804">Transcription</keyword>
<organism evidence="7 8">
    <name type="scientific">Aphis craccivora</name>
    <name type="common">Cowpea aphid</name>
    <dbReference type="NCBI Taxonomy" id="307492"/>
    <lineage>
        <taxon>Eukaryota</taxon>
        <taxon>Metazoa</taxon>
        <taxon>Ecdysozoa</taxon>
        <taxon>Arthropoda</taxon>
        <taxon>Hexapoda</taxon>
        <taxon>Insecta</taxon>
        <taxon>Pterygota</taxon>
        <taxon>Neoptera</taxon>
        <taxon>Paraneoptera</taxon>
        <taxon>Hemiptera</taxon>
        <taxon>Sternorrhyncha</taxon>
        <taxon>Aphidomorpha</taxon>
        <taxon>Aphidoidea</taxon>
        <taxon>Aphididae</taxon>
        <taxon>Aphidini</taxon>
        <taxon>Aphis</taxon>
        <taxon>Aphis</taxon>
    </lineage>
</organism>
<dbReference type="Proteomes" id="UP000478052">
    <property type="component" value="Unassembled WGS sequence"/>
</dbReference>
<gene>
    <name evidence="7" type="ORF">FWK35_00013551</name>
</gene>
<comment type="subunit">
    <text evidence="1">Self-associates forming complexes of several hundred monomers.</text>
</comment>
<dbReference type="Pfam" id="PF13873">
    <property type="entry name" value="Myb_DNA-bind_5"/>
    <property type="match status" value="1"/>
</dbReference>
<evidence type="ECO:0000256" key="4">
    <source>
        <dbReference type="ARBA" id="ARBA00023163"/>
    </source>
</evidence>
<dbReference type="OrthoDB" id="3066195at2759"/>
<reference evidence="7 8" key="1">
    <citation type="submission" date="2019-08" db="EMBL/GenBank/DDBJ databases">
        <title>Whole genome of Aphis craccivora.</title>
        <authorList>
            <person name="Voronova N.V."/>
            <person name="Shulinski R.S."/>
            <person name="Bandarenka Y.V."/>
            <person name="Zhorov D.G."/>
            <person name="Warner D."/>
        </authorList>
    </citation>
    <scope>NUCLEOTIDE SEQUENCE [LARGE SCALE GENOMIC DNA]</scope>
    <source>
        <strain evidence="7">180601</strain>
        <tissue evidence="7">Whole Body</tissue>
    </source>
</reference>
<dbReference type="EMBL" id="VUJU01005429">
    <property type="protein sequence ID" value="KAF0751264.1"/>
    <property type="molecule type" value="Genomic_DNA"/>
</dbReference>
<evidence type="ECO:0000256" key="3">
    <source>
        <dbReference type="ARBA" id="ARBA00023015"/>
    </source>
</evidence>
<name>A0A6G0Y920_APHCR</name>
<feature type="non-terminal residue" evidence="7">
    <location>
        <position position="99"/>
    </location>
</feature>
<evidence type="ECO:0000256" key="2">
    <source>
        <dbReference type="ARBA" id="ARBA00016807"/>
    </source>
</evidence>
<keyword evidence="8" id="KW-1185">Reference proteome</keyword>
<evidence type="ECO:0000313" key="7">
    <source>
        <dbReference type="EMBL" id="KAF0751264.1"/>
    </source>
</evidence>
<evidence type="ECO:0000259" key="6">
    <source>
        <dbReference type="Pfam" id="PF13873"/>
    </source>
</evidence>
<evidence type="ECO:0000256" key="5">
    <source>
        <dbReference type="ARBA" id="ARBA00025466"/>
    </source>
</evidence>
<accession>A0A6G0Y920</accession>
<dbReference type="AlphaFoldDB" id="A0A6G0Y920"/>
<evidence type="ECO:0000313" key="8">
    <source>
        <dbReference type="Proteomes" id="UP000478052"/>
    </source>
</evidence>
<keyword evidence="3" id="KW-0805">Transcription regulation</keyword>
<comment type="caution">
    <text evidence="7">The sequence shown here is derived from an EMBL/GenBank/DDBJ whole genome shotgun (WGS) entry which is preliminary data.</text>
</comment>
<proteinExistence type="predicted"/>
<comment type="function">
    <text evidence="5">Involved in transvection phenomena (= synapsis-dependent gene expression), where the synaptic pairing of chromosomes carrying genes with which zeste interacts influences the expression of these genes. Zeste binds to DNA and stimulates transcription from a nearby promoter.</text>
</comment>